<dbReference type="RefSeq" id="WP_145432892.1">
    <property type="nucleotide sequence ID" value="NZ_CP036339.1"/>
</dbReference>
<keyword evidence="2" id="KW-0812">Transmembrane</keyword>
<feature type="transmembrane region" description="Helical" evidence="2">
    <location>
        <begin position="51"/>
        <end position="70"/>
    </location>
</feature>
<evidence type="ECO:0000313" key="5">
    <source>
        <dbReference type="Proteomes" id="UP000317909"/>
    </source>
</evidence>
<dbReference type="InterPro" id="IPR008969">
    <property type="entry name" value="CarboxyPept-like_regulatory"/>
</dbReference>
<dbReference type="EMBL" id="CP036339">
    <property type="protein sequence ID" value="QDT73300.1"/>
    <property type="molecule type" value="Genomic_DNA"/>
</dbReference>
<reference evidence="4 5" key="1">
    <citation type="submission" date="2019-02" db="EMBL/GenBank/DDBJ databases">
        <title>Deep-cultivation of Planctomycetes and their phenomic and genomic characterization uncovers novel biology.</title>
        <authorList>
            <person name="Wiegand S."/>
            <person name="Jogler M."/>
            <person name="Boedeker C."/>
            <person name="Pinto D."/>
            <person name="Vollmers J."/>
            <person name="Rivas-Marin E."/>
            <person name="Kohn T."/>
            <person name="Peeters S.H."/>
            <person name="Heuer A."/>
            <person name="Rast P."/>
            <person name="Oberbeckmann S."/>
            <person name="Bunk B."/>
            <person name="Jeske O."/>
            <person name="Meyerdierks A."/>
            <person name="Storesund J.E."/>
            <person name="Kallscheuer N."/>
            <person name="Luecker S."/>
            <person name="Lage O.M."/>
            <person name="Pohl T."/>
            <person name="Merkel B.J."/>
            <person name="Hornburger P."/>
            <person name="Mueller R.-W."/>
            <person name="Bruemmer F."/>
            <person name="Labrenz M."/>
            <person name="Spormann A.M."/>
            <person name="Op den Camp H."/>
            <person name="Overmann J."/>
            <person name="Amann R."/>
            <person name="Jetten M.S.M."/>
            <person name="Mascher T."/>
            <person name="Medema M.H."/>
            <person name="Devos D.P."/>
            <person name="Kaster A.-K."/>
            <person name="Ovreas L."/>
            <person name="Rohde M."/>
            <person name="Galperin M.Y."/>
            <person name="Jogler C."/>
        </authorList>
    </citation>
    <scope>NUCLEOTIDE SEQUENCE [LARGE SCALE GENOMIC DNA]</scope>
    <source>
        <strain evidence="4 5">I41</strain>
    </source>
</reference>
<feature type="compositionally biased region" description="Basic and acidic residues" evidence="1">
    <location>
        <begin position="440"/>
        <end position="449"/>
    </location>
</feature>
<feature type="domain" description="Peptidase M56" evidence="3">
    <location>
        <begin position="185"/>
        <end position="374"/>
    </location>
</feature>
<dbReference type="InterPro" id="IPR052173">
    <property type="entry name" value="Beta-lactam_resp_regulator"/>
</dbReference>
<evidence type="ECO:0000256" key="2">
    <source>
        <dbReference type="SAM" id="Phobius"/>
    </source>
</evidence>
<evidence type="ECO:0000313" key="4">
    <source>
        <dbReference type="EMBL" id="QDT73300.1"/>
    </source>
</evidence>
<dbReference type="Pfam" id="PF05569">
    <property type="entry name" value="Peptidase_M56"/>
    <property type="match status" value="1"/>
</dbReference>
<dbReference type="AlphaFoldDB" id="A0A517TY52"/>
<organism evidence="4 5">
    <name type="scientific">Lacipirellula limnantheis</name>
    <dbReference type="NCBI Taxonomy" id="2528024"/>
    <lineage>
        <taxon>Bacteria</taxon>
        <taxon>Pseudomonadati</taxon>
        <taxon>Planctomycetota</taxon>
        <taxon>Planctomycetia</taxon>
        <taxon>Pirellulales</taxon>
        <taxon>Lacipirellulaceae</taxon>
        <taxon>Lacipirellula</taxon>
    </lineage>
</organism>
<feature type="region of interest" description="Disordered" evidence="1">
    <location>
        <begin position="437"/>
        <end position="469"/>
    </location>
</feature>
<accession>A0A517TY52</accession>
<dbReference type="Proteomes" id="UP000317909">
    <property type="component" value="Chromosome"/>
</dbReference>
<proteinExistence type="predicted"/>
<feature type="compositionally biased region" description="Low complexity" evidence="1">
    <location>
        <begin position="151"/>
        <end position="172"/>
    </location>
</feature>
<sequence>MPWPSAETLLDLLRTIASAAANWWIQSTLLIAAGLVVGTMCRKRGSAVQSVVYRTALAAVLAAPLVTWGLHGVGFSGWSIEMPAAWSLAETSTIAQVVAIDSTRPVDPPANGADVPGSIESFELTSRNVPSNPFDDEARVDPSSTGTPDVASETPAPASSSRAAPDPSAPTPSDGAPVFNIHLFGKVATAASAAWLLVGTALITRIAMAWRRLGRIRRGAAQAEPSVQSACRNLAARLSVAPPPVLRSPYLPSPCLAGLCRPVVLLPETAGEMPVHDVLAHELAHLMRGDCYWNLVRRLASAVLFFQPLMWVLSRRIEATAEEVCDDFVVHLGGDRCNYAYRLCDIAELSLAPFSPAGVGMVSLRSMLARRVTRIMDTSRSLSTRVGGAVLALVISGGLLGAFAAGLVGLSEAASATIAADSDHIENPGTSLEESLITEDQQRSGDDSKVATPTQSVEETPVDDLLVEDRDVSTQPVSYSGRVETPQGEPIAGAKIWLAVTSHDENQEGLLRELGTTDEQGRFEVVLDAVTTQDIRKRQEIRRPFNYYLTQLVATAEGRGLDWMPLDVFEDNPTPSAKRDTLQARIDQSLGDGCFASRTLKLRPESRPVRGRLVDLEGHRLPNVTVLVESLRQPDIPRLLKAFEMSWKREMNEAFSVTSFGPGLLARSELQKLIPPVTTDEKGEFELRGIADDQLVELLFDADRVEARPLNVLGREMETVSLPHIENYPSGAQDVFVGRDFTYAVGPSVPVEGIVTDYDTGKPVAGVLVYVERLFKEGSVNPERLRLDTHHMRAVTDEQGRFRITGMPPGEGHVVEFIPPRSEPYFPAWQDVSLSLKDGEAKRIEIQLKRGIWIEGRVTDKQSGEPFLATVDYMALRKNPHSLDKLGLEQAWVEKRYETDSDGRYRVLGLPGPGVLLVTPQVSGYPLAAGAETIDGYDASGGIIPTTPFPLRLKFSDWRLLNQIDPAADAISSTCDLALDADVSIPGRVVGPDGKPITDLYILGQTDGDEWWRPRHTDYVRATNRFEVYGYDGKGPRQLFFKNQDETLVGQYRLEGDAPEEIVVTLQPSVRVKGRLIENETNLPATRYFLHSETCSLFNEKYPPEKFRIHWLLTDDEGRFEIKGLMAGVAYKMNALNERNSADDRNRFMIDLTAAKPGDVIELGDVTVTDSKGELKN</sequence>
<keyword evidence="2" id="KW-1133">Transmembrane helix</keyword>
<feature type="transmembrane region" description="Helical" evidence="2">
    <location>
        <begin position="187"/>
        <end position="208"/>
    </location>
</feature>
<dbReference type="InterPro" id="IPR008756">
    <property type="entry name" value="Peptidase_M56"/>
</dbReference>
<dbReference type="SUPFAM" id="SSF49464">
    <property type="entry name" value="Carboxypeptidase regulatory domain-like"/>
    <property type="match status" value="1"/>
</dbReference>
<gene>
    <name evidence="4" type="primary">blaR1_1</name>
    <name evidence="4" type="ORF">I41_24890</name>
</gene>
<feature type="transmembrane region" description="Helical" evidence="2">
    <location>
        <begin position="20"/>
        <end position="39"/>
    </location>
</feature>
<dbReference type="PANTHER" id="PTHR34978">
    <property type="entry name" value="POSSIBLE SENSOR-TRANSDUCER PROTEIN BLAR"/>
    <property type="match status" value="1"/>
</dbReference>
<feature type="transmembrane region" description="Helical" evidence="2">
    <location>
        <begin position="389"/>
        <end position="410"/>
    </location>
</feature>
<dbReference type="KEGG" id="llh:I41_24890"/>
<dbReference type="CDD" id="cd07341">
    <property type="entry name" value="M56_BlaR1_MecR1_like"/>
    <property type="match status" value="1"/>
</dbReference>
<evidence type="ECO:0000256" key="1">
    <source>
        <dbReference type="SAM" id="MobiDB-lite"/>
    </source>
</evidence>
<dbReference type="OrthoDB" id="256352at2"/>
<protein>
    <submittedName>
        <fullName evidence="4">Regulatory protein BlaR1</fullName>
    </submittedName>
</protein>
<feature type="region of interest" description="Disordered" evidence="1">
    <location>
        <begin position="125"/>
        <end position="172"/>
    </location>
</feature>
<keyword evidence="5" id="KW-1185">Reference proteome</keyword>
<evidence type="ECO:0000259" key="3">
    <source>
        <dbReference type="Pfam" id="PF05569"/>
    </source>
</evidence>
<name>A0A517TY52_9BACT</name>
<dbReference type="PANTHER" id="PTHR34978:SF3">
    <property type="entry name" value="SLR0241 PROTEIN"/>
    <property type="match status" value="1"/>
</dbReference>
<keyword evidence="2" id="KW-0472">Membrane</keyword>
<dbReference type="Gene3D" id="2.60.40.1120">
    <property type="entry name" value="Carboxypeptidase-like, regulatory domain"/>
    <property type="match status" value="1"/>
</dbReference>